<proteinExistence type="predicted"/>
<accession>A0A7V0LUB9</accession>
<feature type="domain" description="Polymerase/histidinol phosphatase N-terminal" evidence="1">
    <location>
        <begin position="2"/>
        <end position="70"/>
    </location>
</feature>
<dbReference type="AlphaFoldDB" id="A0A7V0LUB9"/>
<dbReference type="InterPro" id="IPR052018">
    <property type="entry name" value="PHP_domain"/>
</dbReference>
<evidence type="ECO:0000259" key="1">
    <source>
        <dbReference type="SMART" id="SM00481"/>
    </source>
</evidence>
<dbReference type="SUPFAM" id="SSF89550">
    <property type="entry name" value="PHP domain-like"/>
    <property type="match status" value="1"/>
</dbReference>
<dbReference type="CDD" id="cd07432">
    <property type="entry name" value="PHP_HisPPase"/>
    <property type="match status" value="1"/>
</dbReference>
<dbReference type="Pfam" id="PF02811">
    <property type="entry name" value="PHP"/>
    <property type="match status" value="1"/>
</dbReference>
<dbReference type="InterPro" id="IPR016195">
    <property type="entry name" value="Pol/histidinol_Pase-like"/>
</dbReference>
<dbReference type="InterPro" id="IPR004013">
    <property type="entry name" value="PHP_dom"/>
</dbReference>
<dbReference type="EMBL" id="DRDR01000016">
    <property type="protein sequence ID" value="HDL59880.1"/>
    <property type="molecule type" value="Genomic_DNA"/>
</dbReference>
<dbReference type="GO" id="GO:0035312">
    <property type="term" value="F:5'-3' DNA exonuclease activity"/>
    <property type="evidence" value="ECO:0007669"/>
    <property type="project" value="TreeGrafter"/>
</dbReference>
<reference evidence="2" key="1">
    <citation type="journal article" date="2020" name="mSystems">
        <title>Genome- and Community-Level Interaction Insights into Carbon Utilization and Element Cycling Functions of Hydrothermarchaeota in Hydrothermal Sediment.</title>
        <authorList>
            <person name="Zhou Z."/>
            <person name="Liu Y."/>
            <person name="Xu W."/>
            <person name="Pan J."/>
            <person name="Luo Z.H."/>
            <person name="Li M."/>
        </authorList>
    </citation>
    <scope>NUCLEOTIDE SEQUENCE [LARGE SCALE GENOMIC DNA]</scope>
    <source>
        <strain evidence="2">HyVt-28</strain>
    </source>
</reference>
<name>A0A7V0LUB9_UNCW3</name>
<comment type="caution">
    <text evidence="2">The sequence shown here is derived from an EMBL/GenBank/DDBJ whole genome shotgun (WGS) entry which is preliminary data.</text>
</comment>
<organism evidence="2">
    <name type="scientific">candidate division WOR-3 bacterium</name>
    <dbReference type="NCBI Taxonomy" id="2052148"/>
    <lineage>
        <taxon>Bacteria</taxon>
        <taxon>Bacteria division WOR-3</taxon>
    </lineage>
</organism>
<dbReference type="Proteomes" id="UP000886381">
    <property type="component" value="Unassembled WGS sequence"/>
</dbReference>
<gene>
    <name evidence="2" type="ORF">ENH14_00325</name>
</gene>
<dbReference type="GO" id="GO:0004534">
    <property type="term" value="F:5'-3' RNA exonuclease activity"/>
    <property type="evidence" value="ECO:0007669"/>
    <property type="project" value="TreeGrafter"/>
</dbReference>
<protein>
    <submittedName>
        <fullName evidence="2">PHP domain-containing protein</fullName>
    </submittedName>
</protein>
<feature type="non-terminal residue" evidence="2">
    <location>
        <position position="76"/>
    </location>
</feature>
<evidence type="ECO:0000313" key="2">
    <source>
        <dbReference type="EMBL" id="HDL59880.1"/>
    </source>
</evidence>
<dbReference type="SMART" id="SM00481">
    <property type="entry name" value="POLIIIAc"/>
    <property type="match status" value="1"/>
</dbReference>
<sequence>MADLHIHSTLSPCGSLEMSPTAIVNRANELGLNLIAITDHNAIENGYYAGKIAKRFDISIIYGLEAQTEEEIHTLI</sequence>
<dbReference type="PANTHER" id="PTHR42924">
    <property type="entry name" value="EXONUCLEASE"/>
    <property type="match status" value="1"/>
</dbReference>
<dbReference type="Gene3D" id="3.20.20.140">
    <property type="entry name" value="Metal-dependent hydrolases"/>
    <property type="match status" value="1"/>
</dbReference>
<dbReference type="PANTHER" id="PTHR42924:SF3">
    <property type="entry name" value="POLYMERASE_HISTIDINOL PHOSPHATASE N-TERMINAL DOMAIN-CONTAINING PROTEIN"/>
    <property type="match status" value="1"/>
</dbReference>
<dbReference type="InterPro" id="IPR003141">
    <property type="entry name" value="Pol/His_phosphatase_N"/>
</dbReference>